<dbReference type="Gene3D" id="3.20.20.480">
    <property type="entry name" value="Trimethylamine methyltransferase-like"/>
    <property type="match status" value="1"/>
</dbReference>
<evidence type="ECO:0000256" key="1">
    <source>
        <dbReference type="ARBA" id="ARBA00007137"/>
    </source>
</evidence>
<sequence>MNLMGLQGGQYQPLSEKQIETIHHAALTILEKTGITYESGLDDTVAMLEQNGASVDRDKKRIRFPKDLVTTWVEKASEKVVLCGQNPEYDLNLTEDRVHLGTGGAAIKILDPDTGEVRATTLDDLYKVSRLVDQLKHIHFLVRPCIPTDIDEKDYDINMFYACLSASGKHVMSGVNNEQGLHQVMEMAAMIAGSKEKLAQRPLISVITSFAISPLKLCTQSTKIMQEAVRHKIPVALSSAPMAGSTSPLTMAGTLAQLHAEELAGITLCQMTSPGAPLLYGGIPGMANLATMGYCGGAVECGMMNAAIHQMSRHIKVPNYNSSGLSDAKVPDAQAGYEKALTSVLASMGGSNYIHHSAGMLESMLTIAHEQFVIDDEIIGNCCKVLNGIDVDEEHLALEVIDSIGPAGNFMTAPHTMSHMRKEYFYGNGVTDRKNRDRWKKEGAMDARQRALGIARKLLANKTAYIPDDIDAAIRKKFNVLVPKQN</sequence>
<evidence type="ECO:0000256" key="2">
    <source>
        <dbReference type="ARBA" id="ARBA00022603"/>
    </source>
</evidence>
<accession>S0FQE7</accession>
<dbReference type="EMBL" id="APJX01000018">
    <property type="protein sequence ID" value="EMS77293.1"/>
    <property type="molecule type" value="Genomic_DNA"/>
</dbReference>
<dbReference type="GO" id="GO:0032259">
    <property type="term" value="P:methylation"/>
    <property type="evidence" value="ECO:0007669"/>
    <property type="project" value="UniProtKB-KW"/>
</dbReference>
<evidence type="ECO:0000256" key="3">
    <source>
        <dbReference type="ARBA" id="ARBA00022679"/>
    </source>
</evidence>
<dbReference type="GO" id="GO:0008168">
    <property type="term" value="F:methyltransferase activity"/>
    <property type="evidence" value="ECO:0007669"/>
    <property type="project" value="UniProtKB-KW"/>
</dbReference>
<keyword evidence="3 4" id="KW-0808">Transferase</keyword>
<dbReference type="GO" id="GO:0015948">
    <property type="term" value="P:methanogenesis"/>
    <property type="evidence" value="ECO:0007669"/>
    <property type="project" value="InterPro"/>
</dbReference>
<evidence type="ECO:0000313" key="5">
    <source>
        <dbReference type="Proteomes" id="UP000014216"/>
    </source>
</evidence>
<evidence type="ECO:0000313" key="4">
    <source>
        <dbReference type="EMBL" id="EMS77293.1"/>
    </source>
</evidence>
<dbReference type="Proteomes" id="UP000014216">
    <property type="component" value="Unassembled WGS sequence"/>
</dbReference>
<comment type="caution">
    <text evidence="4">The sequence shown here is derived from an EMBL/GenBank/DDBJ whole genome shotgun (WGS) entry which is preliminary data.</text>
</comment>
<keyword evidence="5" id="KW-1185">Reference proteome</keyword>
<keyword evidence="2 4" id="KW-0489">Methyltransferase</keyword>
<dbReference type="AlphaFoldDB" id="S0FQE7"/>
<dbReference type="EC" id="2.1.1.-" evidence="4"/>
<protein>
    <submittedName>
        <fullName evidence="4">Trimethylamine methyltransferase MttB</fullName>
        <ecNumber evidence="4">2.1.1.-</ecNumber>
    </submittedName>
</protein>
<dbReference type="OrthoDB" id="9815793at2"/>
<dbReference type="Pfam" id="PF06253">
    <property type="entry name" value="MTTB"/>
    <property type="match status" value="1"/>
</dbReference>
<dbReference type="InterPro" id="IPR010426">
    <property type="entry name" value="MTTB_MeTrfase"/>
</dbReference>
<proteinExistence type="inferred from homology"/>
<dbReference type="InterPro" id="IPR038601">
    <property type="entry name" value="MttB-like_sf"/>
</dbReference>
<organism evidence="4 5">
    <name type="scientific">Desulfotignum phosphitoxidans DSM 13687</name>
    <dbReference type="NCBI Taxonomy" id="1286635"/>
    <lineage>
        <taxon>Bacteria</taxon>
        <taxon>Pseudomonadati</taxon>
        <taxon>Thermodesulfobacteriota</taxon>
        <taxon>Desulfobacteria</taxon>
        <taxon>Desulfobacterales</taxon>
        <taxon>Desulfobacteraceae</taxon>
        <taxon>Desulfotignum</taxon>
    </lineage>
</organism>
<dbReference type="PATRIC" id="fig|1286635.3.peg.4803"/>
<dbReference type="RefSeq" id="WP_006968746.1">
    <property type="nucleotide sequence ID" value="NZ_APJX01000018.1"/>
</dbReference>
<reference evidence="4 5" key="1">
    <citation type="journal article" date="2013" name="Genome Announc.">
        <title>Draft Genome Sequence of Desulfotignum phosphitoxidans DSM 13687 Strain FiPS-3.</title>
        <authorList>
            <person name="Poehlein A."/>
            <person name="Daniel R."/>
            <person name="Simeonova D.D."/>
        </authorList>
    </citation>
    <scope>NUCLEOTIDE SEQUENCE [LARGE SCALE GENOMIC DNA]</scope>
    <source>
        <strain evidence="4 5">DSM 13687</strain>
    </source>
</reference>
<gene>
    <name evidence="4" type="primary">mttB3</name>
    <name evidence="4" type="ORF">Dpo_18c00310</name>
</gene>
<name>S0FQE7_9BACT</name>
<comment type="similarity">
    <text evidence="1">Belongs to the trimethylamine methyltransferase family.</text>
</comment>